<dbReference type="SUPFAM" id="SSF49723">
    <property type="entry name" value="Lipase/lipooxygenase domain (PLAT/LH2 domain)"/>
    <property type="match status" value="1"/>
</dbReference>
<dbReference type="EMBL" id="KI397474">
    <property type="protein sequence ID" value="ERM95644.1"/>
    <property type="molecule type" value="Genomic_DNA"/>
</dbReference>
<dbReference type="Gramene" id="ERM95644">
    <property type="protein sequence ID" value="ERM95644"/>
    <property type="gene ID" value="AMTR_s00023p00179010"/>
</dbReference>
<proteinExistence type="predicted"/>
<name>W1NK93_AMBTC</name>
<dbReference type="InterPro" id="IPR010417">
    <property type="entry name" value="Embryo-specific_ATS3"/>
</dbReference>
<sequence>MPLTISINQNCSYTVKIETTCTKGAETSDHVSLRFGDVDSHDVTVRHLNSKHVRRVDKIGTTVLDDVPRRPFQACSIDEFQVEGPCVESTVCYLYLKHIGKDNWRPGRVQVHVAGKPGFSSLPFYFRRFVPEHVWHGDDMCDTQVTPFGIRHTRKVLSKKPKTRSP</sequence>
<protein>
    <recommendedName>
        <fullName evidence="3">PLAT domain-containing protein</fullName>
    </recommendedName>
</protein>
<dbReference type="AlphaFoldDB" id="W1NK93"/>
<evidence type="ECO:0000313" key="1">
    <source>
        <dbReference type="EMBL" id="ERM95644.1"/>
    </source>
</evidence>
<reference evidence="2" key="1">
    <citation type="journal article" date="2013" name="Science">
        <title>The Amborella genome and the evolution of flowering plants.</title>
        <authorList>
            <consortium name="Amborella Genome Project"/>
        </authorList>
    </citation>
    <scope>NUCLEOTIDE SEQUENCE [LARGE SCALE GENOMIC DNA]</scope>
</reference>
<accession>W1NK93</accession>
<gene>
    <name evidence="1" type="ORF">AMTR_s00023p00179010</name>
</gene>
<dbReference type="OMA" id="EYFYFRR"/>
<dbReference type="InterPro" id="IPR036392">
    <property type="entry name" value="PLAT/LH2_dom_sf"/>
</dbReference>
<evidence type="ECO:0000313" key="2">
    <source>
        <dbReference type="Proteomes" id="UP000017836"/>
    </source>
</evidence>
<dbReference type="eggNOG" id="ENOG502RYQN">
    <property type="taxonomic scope" value="Eukaryota"/>
</dbReference>
<evidence type="ECO:0008006" key="3">
    <source>
        <dbReference type="Google" id="ProtNLM"/>
    </source>
</evidence>
<dbReference type="Gene3D" id="2.60.60.20">
    <property type="entry name" value="PLAT/LH2 domain"/>
    <property type="match status" value="1"/>
</dbReference>
<dbReference type="PANTHER" id="PTHR31718">
    <property type="entry name" value="PLAT DOMAIN-CONTAINING PROTEIN"/>
    <property type="match status" value="1"/>
</dbReference>
<keyword evidence="2" id="KW-1185">Reference proteome</keyword>
<dbReference type="Proteomes" id="UP000017836">
    <property type="component" value="Unassembled WGS sequence"/>
</dbReference>
<dbReference type="Pfam" id="PF06232">
    <property type="entry name" value="ATS3"/>
    <property type="match status" value="1"/>
</dbReference>
<dbReference type="HOGENOM" id="CLU_102727_1_0_1"/>
<organism evidence="1 2">
    <name type="scientific">Amborella trichopoda</name>
    <dbReference type="NCBI Taxonomy" id="13333"/>
    <lineage>
        <taxon>Eukaryota</taxon>
        <taxon>Viridiplantae</taxon>
        <taxon>Streptophyta</taxon>
        <taxon>Embryophyta</taxon>
        <taxon>Tracheophyta</taxon>
        <taxon>Spermatophyta</taxon>
        <taxon>Magnoliopsida</taxon>
        <taxon>Amborellales</taxon>
        <taxon>Amborellaceae</taxon>
        <taxon>Amborella</taxon>
    </lineage>
</organism>
<dbReference type="PANTHER" id="PTHR31718:SF30">
    <property type="entry name" value="EMBRYO-SPECIFIC PROTEIN ATS3A-LIKE"/>
    <property type="match status" value="1"/>
</dbReference>